<evidence type="ECO:0000256" key="5">
    <source>
        <dbReference type="ARBA" id="ARBA00022741"/>
    </source>
</evidence>
<keyword evidence="6" id="KW-0418">Kinase</keyword>
<evidence type="ECO:0000256" key="2">
    <source>
        <dbReference type="ARBA" id="ARBA00002659"/>
    </source>
</evidence>
<feature type="signal peptide" evidence="12">
    <location>
        <begin position="1"/>
        <end position="33"/>
    </location>
</feature>
<comment type="function">
    <text evidence="2">Catalyzes the phosphorylation of D-fructose 6-phosphate to fructose 1,6-bisphosphate by ATP, the first committing step of glycolysis.</text>
</comment>
<dbReference type="InterPro" id="IPR000023">
    <property type="entry name" value="Phosphofructokinase_dom"/>
</dbReference>
<dbReference type="GO" id="GO:0046872">
    <property type="term" value="F:metal ion binding"/>
    <property type="evidence" value="ECO:0007669"/>
    <property type="project" value="UniProtKB-KW"/>
</dbReference>
<dbReference type="GO" id="GO:0005524">
    <property type="term" value="F:ATP binding"/>
    <property type="evidence" value="ECO:0007669"/>
    <property type="project" value="UniProtKB-KW"/>
</dbReference>
<dbReference type="UniPathway" id="UPA00109">
    <property type="reaction ID" value="UER00182"/>
</dbReference>
<dbReference type="PANTHER" id="PTHR45770">
    <property type="entry name" value="ATP-DEPENDENT 6-PHOSPHOFRUCTOKINASE 1"/>
    <property type="match status" value="1"/>
</dbReference>
<dbReference type="PRINTS" id="PR00476">
    <property type="entry name" value="PHFRCTKINASE"/>
</dbReference>
<organism evidence="14">
    <name type="scientific">Corethron hystrix</name>
    <dbReference type="NCBI Taxonomy" id="216773"/>
    <lineage>
        <taxon>Eukaryota</taxon>
        <taxon>Sar</taxon>
        <taxon>Stramenopiles</taxon>
        <taxon>Ochrophyta</taxon>
        <taxon>Bacillariophyta</taxon>
        <taxon>Coscinodiscophyceae</taxon>
        <taxon>Corethrophycidae</taxon>
        <taxon>Corethrales</taxon>
        <taxon>Corethraceae</taxon>
        <taxon>Corethron</taxon>
    </lineage>
</organism>
<dbReference type="Pfam" id="PF00365">
    <property type="entry name" value="PFK"/>
    <property type="match status" value="1"/>
</dbReference>
<feature type="region of interest" description="Disordered" evidence="11">
    <location>
        <begin position="37"/>
        <end position="70"/>
    </location>
</feature>
<evidence type="ECO:0000313" key="14">
    <source>
        <dbReference type="EMBL" id="CAD8884529.1"/>
    </source>
</evidence>
<evidence type="ECO:0000256" key="8">
    <source>
        <dbReference type="ARBA" id="ARBA00022842"/>
    </source>
</evidence>
<name>A0A7S1BEC1_9STRA</name>
<proteinExistence type="predicted"/>
<dbReference type="SUPFAM" id="SSF53784">
    <property type="entry name" value="Phosphofructokinase"/>
    <property type="match status" value="1"/>
</dbReference>
<keyword evidence="5" id="KW-0547">Nucleotide-binding</keyword>
<protein>
    <recommendedName>
        <fullName evidence="13">Phosphofructokinase domain-containing protein</fullName>
    </recommendedName>
</protein>
<evidence type="ECO:0000256" key="3">
    <source>
        <dbReference type="ARBA" id="ARBA00022679"/>
    </source>
</evidence>
<dbReference type="GO" id="GO:0003872">
    <property type="term" value="F:6-phosphofructokinase activity"/>
    <property type="evidence" value="ECO:0007669"/>
    <property type="project" value="UniProtKB-EC"/>
</dbReference>
<comment type="cofactor">
    <cofactor evidence="1">
        <name>Mg(2+)</name>
        <dbReference type="ChEBI" id="CHEBI:18420"/>
    </cofactor>
</comment>
<dbReference type="Gene3D" id="3.40.50.450">
    <property type="match status" value="1"/>
</dbReference>
<reference evidence="14" key="1">
    <citation type="submission" date="2021-01" db="EMBL/GenBank/DDBJ databases">
        <authorList>
            <person name="Corre E."/>
            <person name="Pelletier E."/>
            <person name="Niang G."/>
            <person name="Scheremetjew M."/>
            <person name="Finn R."/>
            <person name="Kale V."/>
            <person name="Holt S."/>
            <person name="Cochrane G."/>
            <person name="Meng A."/>
            <person name="Brown T."/>
            <person name="Cohen L."/>
        </authorList>
    </citation>
    <scope>NUCLEOTIDE SEQUENCE</scope>
    <source>
        <strain evidence="14">308</strain>
    </source>
</reference>
<dbReference type="InterPro" id="IPR022953">
    <property type="entry name" value="ATP_PFK"/>
</dbReference>
<dbReference type="InterPro" id="IPR050929">
    <property type="entry name" value="PFKA"/>
</dbReference>
<feature type="domain" description="Phosphofructokinase" evidence="13">
    <location>
        <begin position="181"/>
        <end position="486"/>
    </location>
</feature>
<dbReference type="NCBIfam" id="NF005301">
    <property type="entry name" value="PRK06830.1"/>
    <property type="match status" value="1"/>
</dbReference>
<dbReference type="InterPro" id="IPR035966">
    <property type="entry name" value="PKF_sf"/>
</dbReference>
<feature type="compositionally biased region" description="Low complexity" evidence="11">
    <location>
        <begin position="49"/>
        <end position="67"/>
    </location>
</feature>
<evidence type="ECO:0000256" key="4">
    <source>
        <dbReference type="ARBA" id="ARBA00022723"/>
    </source>
</evidence>
<keyword evidence="12" id="KW-0732">Signal</keyword>
<dbReference type="GO" id="GO:0005737">
    <property type="term" value="C:cytoplasm"/>
    <property type="evidence" value="ECO:0007669"/>
    <property type="project" value="UniProtKB-ARBA"/>
</dbReference>
<keyword evidence="8" id="KW-0460">Magnesium</keyword>
<feature type="region of interest" description="Disordered" evidence="11">
    <location>
        <begin position="536"/>
        <end position="560"/>
    </location>
</feature>
<evidence type="ECO:0000256" key="9">
    <source>
        <dbReference type="ARBA" id="ARBA00023152"/>
    </source>
</evidence>
<evidence type="ECO:0000259" key="13">
    <source>
        <dbReference type="Pfam" id="PF00365"/>
    </source>
</evidence>
<evidence type="ECO:0000256" key="1">
    <source>
        <dbReference type="ARBA" id="ARBA00001946"/>
    </source>
</evidence>
<evidence type="ECO:0000256" key="11">
    <source>
        <dbReference type="SAM" id="MobiDB-lite"/>
    </source>
</evidence>
<dbReference type="FunFam" id="3.40.50.450:FF:000002">
    <property type="entry name" value="ATP-dependent 6-phosphofructokinase"/>
    <property type="match status" value="1"/>
</dbReference>
<feature type="chain" id="PRO_5030623231" description="Phosphofructokinase domain-containing protein" evidence="12">
    <location>
        <begin position="34"/>
        <end position="560"/>
    </location>
</feature>
<evidence type="ECO:0000256" key="7">
    <source>
        <dbReference type="ARBA" id="ARBA00022840"/>
    </source>
</evidence>
<keyword evidence="4" id="KW-0479">Metal-binding</keyword>
<dbReference type="GO" id="GO:0006002">
    <property type="term" value="P:fructose 6-phosphate metabolic process"/>
    <property type="evidence" value="ECO:0007669"/>
    <property type="project" value="InterPro"/>
</dbReference>
<sequence length="560" mass="59887">MAGSSSSSSSILPSTAALLAAAVAGAAAGYCAASRTSTLPTHRHGAPRPATSDAPEPEASAPASDEASLSRGRLLKDVSVSDVYIWDIEHLGSRFEPAGPSSVNVMKNAPRRRSSFNLSGLDDGGPPTKVPHDQEYNRIIAPSECILRTIVRKPGQESSTSAYVRAGPRNALHFNPEGVNAAIVTCGGLCPGLNNVVREITCTLCYNYGAKMVYGVVGGFRGFYEARYLPPQRLTPSKLETVHHHGGTILQSSRGGFDLPKILKFLEEYQIDQLYVIGGDGTHRGAYAIHQGCMKANMNISITGIPKTIDNDIDHIDRCFGFSSAVEAAQRAIRSAKVEATCNLPNGIGIVKLMGRSAGYISAFSSLGSGDVDLVLVPEVPIVLDGPKGCLPHLLRRVREQGYAVVVVAEGAGEEILGESSETDASGNKKLPQIGEFLKEKVAQFFKANGSEATVKYIDPSYMVRSVPANAADSQYCMQLAQNAVHGAMAGYTGFSVGLCNNRMVYLPIPKLVESSPRKMNAYGRTWERVLQVTRQPNTVPPKDGDEPDIYDECPDSKLT</sequence>
<comment type="catalytic activity">
    <reaction evidence="10">
        <text>beta-D-fructose 6-phosphate + ATP = beta-D-fructose 1,6-bisphosphate + ADP + H(+)</text>
        <dbReference type="Rhea" id="RHEA:16109"/>
        <dbReference type="ChEBI" id="CHEBI:15378"/>
        <dbReference type="ChEBI" id="CHEBI:30616"/>
        <dbReference type="ChEBI" id="CHEBI:32966"/>
        <dbReference type="ChEBI" id="CHEBI:57634"/>
        <dbReference type="ChEBI" id="CHEBI:456216"/>
        <dbReference type="EC" id="2.7.1.11"/>
    </reaction>
</comment>
<dbReference type="EMBL" id="HBFR01016094">
    <property type="protein sequence ID" value="CAD8884529.1"/>
    <property type="molecule type" value="Transcribed_RNA"/>
</dbReference>
<keyword evidence="7" id="KW-0067">ATP-binding</keyword>
<keyword evidence="9" id="KW-0324">Glycolysis</keyword>
<accession>A0A7S1BEC1</accession>
<keyword evidence="3" id="KW-0808">Transferase</keyword>
<evidence type="ECO:0000256" key="6">
    <source>
        <dbReference type="ARBA" id="ARBA00022777"/>
    </source>
</evidence>
<gene>
    <name evidence="14" type="ORF">CHYS00102_LOCUS11726</name>
</gene>
<dbReference type="AlphaFoldDB" id="A0A7S1BEC1"/>
<evidence type="ECO:0000256" key="10">
    <source>
        <dbReference type="ARBA" id="ARBA00048070"/>
    </source>
</evidence>
<evidence type="ECO:0000256" key="12">
    <source>
        <dbReference type="SAM" id="SignalP"/>
    </source>
</evidence>